<dbReference type="Pfam" id="PF01738">
    <property type="entry name" value="DLH"/>
    <property type="match status" value="1"/>
</dbReference>
<dbReference type="Gene3D" id="3.40.50.1820">
    <property type="entry name" value="alpha/beta hydrolase"/>
    <property type="match status" value="1"/>
</dbReference>
<protein>
    <submittedName>
        <fullName evidence="2">Putative endo-1,3;1,4-beta-glucanase</fullName>
    </submittedName>
</protein>
<dbReference type="PANTHER" id="PTHR17630:SF44">
    <property type="entry name" value="PROTEIN AIM2"/>
    <property type="match status" value="1"/>
</dbReference>
<name>A4UHA6_ALEFU</name>
<dbReference type="EMBL" id="EF133859">
    <property type="protein sequence ID" value="ABO47864.1"/>
    <property type="molecule type" value="mRNA"/>
</dbReference>
<dbReference type="AlphaFoldDB" id="A4UHA6"/>
<dbReference type="SUPFAM" id="SSF53474">
    <property type="entry name" value="alpha/beta-Hydrolases"/>
    <property type="match status" value="1"/>
</dbReference>
<dbReference type="InterPro" id="IPR002925">
    <property type="entry name" value="Dienelactn_hydro"/>
</dbReference>
<sequence>MMLCLFGRAGKGLAHHAPFAKACLPVTSVWSRAASCGGVCPEGALPASFGGVDYGVKGREIDLGGANVYVTGDPSWKSSVIVMHDVFGANGGSHKALCDGLAAGGHYVVMPDFFEGGSIEPYYKAKQVPEGKRWLKKFNWAHCSQILDYVHAHLRERGVERTGSIGFCWGAWAVAKACQDPTKVQAGVWCHPSCQVGKEPYEGETEQELTDAVRSPTLILPSPQEPDFYRNGELAKIMGRKRGHERHTVLFSRIRHMGWVVRAAGFLDALGRIAAE</sequence>
<dbReference type="GO" id="GO:0016787">
    <property type="term" value="F:hydrolase activity"/>
    <property type="evidence" value="ECO:0007669"/>
    <property type="project" value="InterPro"/>
</dbReference>
<dbReference type="PANTHER" id="PTHR17630">
    <property type="entry name" value="DIENELACTONE HYDROLASE"/>
    <property type="match status" value="1"/>
</dbReference>
<proteinExistence type="evidence at transcript level"/>
<reference evidence="2" key="1">
    <citation type="journal article" date="2007" name="Proc. Natl. Acad. Sci. U.S.A.">
        <title>Spliced leader RNA trans-splicing in dinoflagellates.</title>
        <authorList>
            <person name="Zhang H."/>
            <person name="Hou Y."/>
            <person name="Miranda L."/>
            <person name="Campbell D.A."/>
            <person name="Sturm N.R."/>
            <person name="Gaasterland T."/>
            <person name="Lin S."/>
        </authorList>
    </citation>
    <scope>NUCLEOTIDE SEQUENCE</scope>
    <source>
        <strain evidence="2">GT-CA28</strain>
    </source>
</reference>
<evidence type="ECO:0000259" key="1">
    <source>
        <dbReference type="Pfam" id="PF01738"/>
    </source>
</evidence>
<evidence type="ECO:0000313" key="2">
    <source>
        <dbReference type="EMBL" id="ABO47864.1"/>
    </source>
</evidence>
<dbReference type="InterPro" id="IPR029058">
    <property type="entry name" value="AB_hydrolase_fold"/>
</dbReference>
<organism evidence="2">
    <name type="scientific">Alexandrium fundyense</name>
    <name type="common">Dinoflagellate</name>
    <dbReference type="NCBI Taxonomy" id="2932"/>
    <lineage>
        <taxon>Eukaryota</taxon>
        <taxon>Sar</taxon>
        <taxon>Alveolata</taxon>
        <taxon>Dinophyceae</taxon>
        <taxon>Gonyaulacales</taxon>
        <taxon>Pyrocystaceae</taxon>
        <taxon>Alexandrium</taxon>
    </lineage>
</organism>
<feature type="domain" description="Dienelactone hydrolase" evidence="1">
    <location>
        <begin position="77"/>
        <end position="220"/>
    </location>
</feature>
<accession>A4UHA6</accession>